<gene>
    <name evidence="4" type="ORF">GCM10023226_41200</name>
</gene>
<dbReference type="EMBL" id="BAABIM010000005">
    <property type="protein sequence ID" value="GAA4698403.1"/>
    <property type="molecule type" value="Genomic_DNA"/>
</dbReference>
<feature type="coiled-coil region" evidence="1">
    <location>
        <begin position="347"/>
        <end position="402"/>
    </location>
</feature>
<evidence type="ECO:0000259" key="2">
    <source>
        <dbReference type="PROSITE" id="PS51736"/>
    </source>
</evidence>
<comment type="caution">
    <text evidence="4">The sequence shown here is derived from an EMBL/GenBank/DDBJ whole genome shotgun (WGS) entry which is preliminary data.</text>
</comment>
<proteinExistence type="predicted"/>
<sequence>MKYLCNKEHAADTMVLVPNDSAIYVRISDDKEGLEAGVTRQTEDSLRLAGRDVPDDLRFNDNDISASTRSTKVRPAFARMVSLIEAGQIKHVYAYSSSRLTRRPRELEDLIVLTERYGVLFHLVTGRIDLLTADGRMLARMLAAADAAEAERIGERVARQKQQRAENGLPQGGRYATFGFDRAWNVDDAQAAKVREAFRRRASGESIGSISKSIGVGHGTLVNILKNPVYTGLRRYRGEVVGELHEGFPRLVDRVVWDAVQAVGEAPPPGTNTRKHLLSGIARCKVCSGKMKGAPASARASRYRCAATYGGCGKVSIRCDWIDDPVVISVVAREVFDRKRDAPEEVAQDFDAEADEARAEIAQVQDAVTSKQITLATALPLLAAAEQRLKAVERQRRQAAVNAVDPNWAHRDARELFQLSLGEMRALLARHLDAVVIAPAPTNGRNSIDLTRVELVWKSGEVEQLQNGVPVVDVSEAGDTVDTLYGVPINPEITSDRL</sequence>
<keyword evidence="1" id="KW-0175">Coiled coil</keyword>
<dbReference type="PROSITE" id="PS51736">
    <property type="entry name" value="RECOMBINASES_3"/>
    <property type="match status" value="1"/>
</dbReference>
<dbReference type="InterPro" id="IPR036162">
    <property type="entry name" value="Resolvase-like_N_sf"/>
</dbReference>
<feature type="domain" description="Recombinase" evidence="3">
    <location>
        <begin position="170"/>
        <end position="270"/>
    </location>
</feature>
<dbReference type="SUPFAM" id="SSF53041">
    <property type="entry name" value="Resolvase-like"/>
    <property type="match status" value="1"/>
</dbReference>
<dbReference type="CDD" id="cd00338">
    <property type="entry name" value="Ser_Recombinase"/>
    <property type="match status" value="1"/>
</dbReference>
<dbReference type="Gene3D" id="3.90.1750.20">
    <property type="entry name" value="Putative Large Serine Recombinase, Chain B, Domain 2"/>
    <property type="match status" value="1"/>
</dbReference>
<accession>A0ABP8X439</accession>
<name>A0ABP8X439_9ACTN</name>
<dbReference type="Gene3D" id="3.40.50.1390">
    <property type="entry name" value="Resolvase, N-terminal catalytic domain"/>
    <property type="match status" value="1"/>
</dbReference>
<evidence type="ECO:0008006" key="6">
    <source>
        <dbReference type="Google" id="ProtNLM"/>
    </source>
</evidence>
<evidence type="ECO:0000259" key="3">
    <source>
        <dbReference type="PROSITE" id="PS51737"/>
    </source>
</evidence>
<dbReference type="PANTHER" id="PTHR30461:SF23">
    <property type="entry name" value="DNA RECOMBINASE-RELATED"/>
    <property type="match status" value="1"/>
</dbReference>
<dbReference type="Proteomes" id="UP001500621">
    <property type="component" value="Unassembled WGS sequence"/>
</dbReference>
<dbReference type="InterPro" id="IPR011109">
    <property type="entry name" value="DNA_bind_recombinase_dom"/>
</dbReference>
<dbReference type="InterPro" id="IPR038109">
    <property type="entry name" value="DNA_bind_recomb_sf"/>
</dbReference>
<dbReference type="Pfam" id="PF00239">
    <property type="entry name" value="Resolvase"/>
    <property type="match status" value="1"/>
</dbReference>
<dbReference type="SMART" id="SM00857">
    <property type="entry name" value="Resolvase"/>
    <property type="match status" value="1"/>
</dbReference>
<dbReference type="PROSITE" id="PS51737">
    <property type="entry name" value="RECOMBINASE_DNA_BIND"/>
    <property type="match status" value="1"/>
</dbReference>
<dbReference type="PANTHER" id="PTHR30461">
    <property type="entry name" value="DNA-INVERTASE FROM LAMBDOID PROPHAGE"/>
    <property type="match status" value="1"/>
</dbReference>
<protein>
    <recommendedName>
        <fullName evidence="6">Recombinase family protein</fullName>
    </recommendedName>
</protein>
<organism evidence="4 5">
    <name type="scientific">Nocardioides nanhaiensis</name>
    <dbReference type="NCBI Taxonomy" id="1476871"/>
    <lineage>
        <taxon>Bacteria</taxon>
        <taxon>Bacillati</taxon>
        <taxon>Actinomycetota</taxon>
        <taxon>Actinomycetes</taxon>
        <taxon>Propionibacteriales</taxon>
        <taxon>Nocardioidaceae</taxon>
        <taxon>Nocardioides</taxon>
    </lineage>
</organism>
<dbReference type="InterPro" id="IPR025827">
    <property type="entry name" value="Zn_ribbon_recom_dom"/>
</dbReference>
<evidence type="ECO:0000313" key="5">
    <source>
        <dbReference type="Proteomes" id="UP001500621"/>
    </source>
</evidence>
<dbReference type="Pfam" id="PF07508">
    <property type="entry name" value="Recombinase"/>
    <property type="match status" value="1"/>
</dbReference>
<dbReference type="InterPro" id="IPR006119">
    <property type="entry name" value="Resolv_N"/>
</dbReference>
<dbReference type="Pfam" id="PF13408">
    <property type="entry name" value="Zn_ribbon_recom"/>
    <property type="match status" value="1"/>
</dbReference>
<keyword evidence="5" id="KW-1185">Reference proteome</keyword>
<evidence type="ECO:0000256" key="1">
    <source>
        <dbReference type="SAM" id="Coils"/>
    </source>
</evidence>
<reference evidence="5" key="1">
    <citation type="journal article" date="2019" name="Int. J. Syst. Evol. Microbiol.">
        <title>The Global Catalogue of Microorganisms (GCM) 10K type strain sequencing project: providing services to taxonomists for standard genome sequencing and annotation.</title>
        <authorList>
            <consortium name="The Broad Institute Genomics Platform"/>
            <consortium name="The Broad Institute Genome Sequencing Center for Infectious Disease"/>
            <person name="Wu L."/>
            <person name="Ma J."/>
        </authorList>
    </citation>
    <scope>NUCLEOTIDE SEQUENCE [LARGE SCALE GENOMIC DNA]</scope>
    <source>
        <strain evidence="5">JCM 18127</strain>
    </source>
</reference>
<evidence type="ECO:0000313" key="4">
    <source>
        <dbReference type="EMBL" id="GAA4698403.1"/>
    </source>
</evidence>
<dbReference type="InterPro" id="IPR050639">
    <property type="entry name" value="SSR_resolvase"/>
</dbReference>
<feature type="domain" description="Resolvase/invertase-type recombinase catalytic" evidence="2">
    <location>
        <begin position="20"/>
        <end position="168"/>
    </location>
</feature>